<dbReference type="NCBIfam" id="TIGR01693">
    <property type="entry name" value="UTase_glnD"/>
    <property type="match status" value="1"/>
</dbReference>
<comment type="catalytic activity">
    <reaction evidence="7">
        <text>[protein-PII]-L-tyrosine + UTP = [protein-PII]-uridylyl-L-tyrosine + diphosphate</text>
        <dbReference type="Rhea" id="RHEA:13673"/>
        <dbReference type="Rhea" id="RHEA-COMP:12147"/>
        <dbReference type="Rhea" id="RHEA-COMP:12148"/>
        <dbReference type="ChEBI" id="CHEBI:33019"/>
        <dbReference type="ChEBI" id="CHEBI:46398"/>
        <dbReference type="ChEBI" id="CHEBI:46858"/>
        <dbReference type="ChEBI" id="CHEBI:90602"/>
        <dbReference type="EC" id="2.7.7.59"/>
    </reaction>
</comment>
<dbReference type="InterPro" id="IPR043519">
    <property type="entry name" value="NT_sf"/>
</dbReference>
<dbReference type="CDD" id="cd00077">
    <property type="entry name" value="HDc"/>
    <property type="match status" value="1"/>
</dbReference>
<dbReference type="InterPro" id="IPR003607">
    <property type="entry name" value="HD/PDEase_dom"/>
</dbReference>
<dbReference type="Pfam" id="PF01966">
    <property type="entry name" value="HD"/>
    <property type="match status" value="1"/>
</dbReference>
<dbReference type="CDD" id="cd04899">
    <property type="entry name" value="ACT_ACR-UUR-like_2"/>
    <property type="match status" value="1"/>
</dbReference>
<dbReference type="RefSeq" id="WP_188395128.1">
    <property type="nucleotide sequence ID" value="NZ_BMCG01000002.1"/>
</dbReference>
<dbReference type="InterPro" id="IPR002912">
    <property type="entry name" value="ACT_dom"/>
</dbReference>
<keyword evidence="1 7" id="KW-0808">Transferase</keyword>
<feature type="domain" description="ACT" evidence="8">
    <location>
        <begin position="790"/>
        <end position="858"/>
    </location>
</feature>
<comment type="similarity">
    <text evidence="7">Belongs to the GlnD family.</text>
</comment>
<dbReference type="SUPFAM" id="SSF109604">
    <property type="entry name" value="HD-domain/PDEase-like"/>
    <property type="match status" value="1"/>
</dbReference>
<evidence type="ECO:0000259" key="9">
    <source>
        <dbReference type="PROSITE" id="PS51831"/>
    </source>
</evidence>
<comment type="catalytic activity">
    <reaction evidence="7">
        <text>[protein-PII]-uridylyl-L-tyrosine + H2O = [protein-PII]-L-tyrosine + UMP + H(+)</text>
        <dbReference type="Rhea" id="RHEA:48600"/>
        <dbReference type="Rhea" id="RHEA-COMP:12147"/>
        <dbReference type="Rhea" id="RHEA-COMP:12148"/>
        <dbReference type="ChEBI" id="CHEBI:15377"/>
        <dbReference type="ChEBI" id="CHEBI:15378"/>
        <dbReference type="ChEBI" id="CHEBI:46858"/>
        <dbReference type="ChEBI" id="CHEBI:57865"/>
        <dbReference type="ChEBI" id="CHEBI:90602"/>
    </reaction>
</comment>
<dbReference type="GO" id="GO:0008081">
    <property type="term" value="F:phosphoric diester hydrolase activity"/>
    <property type="evidence" value="ECO:0007669"/>
    <property type="project" value="UniProtKB-UniRule"/>
</dbReference>
<evidence type="ECO:0000256" key="6">
    <source>
        <dbReference type="ARBA" id="ARBA00023268"/>
    </source>
</evidence>
<keyword evidence="5 7" id="KW-0460">Magnesium</keyword>
<dbReference type="InterPro" id="IPR006674">
    <property type="entry name" value="HD_domain"/>
</dbReference>
<comment type="activity regulation">
    <text evidence="7">Uridylyltransferase (UTase) activity is inhibited by glutamine, while glutamine activates uridylyl-removing (UR) activity.</text>
</comment>
<keyword evidence="2 7" id="KW-0548">Nucleotidyltransferase</keyword>
<organism evidence="10 11">
    <name type="scientific">Oxalicibacterium flavum</name>
    <dbReference type="NCBI Taxonomy" id="179467"/>
    <lineage>
        <taxon>Bacteria</taxon>
        <taxon>Pseudomonadati</taxon>
        <taxon>Pseudomonadota</taxon>
        <taxon>Betaproteobacteria</taxon>
        <taxon>Burkholderiales</taxon>
        <taxon>Oxalobacteraceae</taxon>
        <taxon>Oxalicibacterium</taxon>
    </lineage>
</organism>
<comment type="cofactor">
    <cofactor evidence="7">
        <name>Mg(2+)</name>
        <dbReference type="ChEBI" id="CHEBI:18420"/>
    </cofactor>
</comment>
<keyword evidence="3" id="KW-0677">Repeat</keyword>
<comment type="domain">
    <text evidence="7">Has four distinct domains: an N-terminal nucleotidyltransferase (NT) domain responsible for UTase activity, a central HD domain that encodes UR activity, and two C-terminal ACT domains that seem to have a role in glutamine sensing.</text>
</comment>
<reference evidence="10" key="1">
    <citation type="journal article" date="2014" name="Int. J. Syst. Evol. Microbiol.">
        <title>Complete genome sequence of Corynebacterium casei LMG S-19264T (=DSM 44701T), isolated from a smear-ripened cheese.</title>
        <authorList>
            <consortium name="US DOE Joint Genome Institute (JGI-PGF)"/>
            <person name="Walter F."/>
            <person name="Albersmeier A."/>
            <person name="Kalinowski J."/>
            <person name="Ruckert C."/>
        </authorList>
    </citation>
    <scope>NUCLEOTIDE SEQUENCE</scope>
    <source>
        <strain evidence="10">CCM 7086</strain>
    </source>
</reference>
<sequence>MSAPAPALVPTLALALKQQLKSGRQAVIDNFLANGKAEILLGALKDAVDVALIRAWTEFGLPPSAALVAVGGYGRGELFPHSDVDVLILLQEQPDAELQGKLEELVQLFWDIGLEIGHSIRTVEECLREAKADITVQTSLLEARLIVGNAALFQELKQRCDAAMDAQAFFQAKTLELRQRHAKYEDTPYSLEPNCKESPGGLRDLQVILWVAKAAGLGDSWRKLAERDLITPTEARQLKQNERALKEVRIRLHIVTGRHEDRLVFDVQTAIAESIGFHNSDTRRASEYLMQRYYRAAKAVTQLNAILLQNIEARLFPEMVSPVAINQRFNEVNGFIDIAADDTFDTTPSAMLEVFLLLALHPQLKDMTARTLRALWHSRFKIDNKFRRDPANRALFLQILQAPQGVTHALRRMNQTSILGRYLPNFRAIVGQMQHDLFHVYTVDQHIMMVVRNVRRFMLSEHAHEYPFCSQLAANFEKPWLLYIAALFHDIAKGRGGDHSQLGMQDAHDFCTDHGLSKEDTELVVFLVENHLTMSQVAQKQDLSDPEVIAHFAQVVRDERHLTALYLLTVADIRGTSPKVWNAWKGKLLEDLYNMTARVFDGQAPSAERELKNRQEEALKNLRLYGLPDHAHEKLWAQLDVVYFLRHDASDIAWQTRVLHDRIDSETPVVKCRIAPIGEGLQVTVYLKDRSDLFARICSYFDGKNFSILDAKIHTTRHGYALDTFLISDPTFADNYRDLISLIEHELGEALRAQGALPAPCCGRLSRLSRNFPATPLVDLRPDERGQQYLLTVSANDRNGLLYSIANVLARYKVNLHTAKIMTLGERVEDIFLIDGAVLDNPRSQIQLESDLLDVLRI</sequence>
<dbReference type="HAMAP" id="MF_00277">
    <property type="entry name" value="PII_uridylyl_transf"/>
    <property type="match status" value="1"/>
</dbReference>
<dbReference type="InterPro" id="IPR045865">
    <property type="entry name" value="ACT-like_dom_sf"/>
</dbReference>
<dbReference type="Pfam" id="PF08335">
    <property type="entry name" value="GlnD_UR_UTase"/>
    <property type="match status" value="1"/>
</dbReference>
<accession>A0A8J2UJW8</accession>
<dbReference type="SUPFAM" id="SSF55021">
    <property type="entry name" value="ACT-like"/>
    <property type="match status" value="2"/>
</dbReference>
<evidence type="ECO:0000256" key="7">
    <source>
        <dbReference type="HAMAP-Rule" id="MF_00277"/>
    </source>
</evidence>
<dbReference type="PANTHER" id="PTHR47320:SF1">
    <property type="entry name" value="BIFUNCTIONAL URIDYLYLTRANSFERASE_URIDYLYL-REMOVING ENZYME"/>
    <property type="match status" value="1"/>
</dbReference>
<evidence type="ECO:0000256" key="3">
    <source>
        <dbReference type="ARBA" id="ARBA00022737"/>
    </source>
</evidence>
<dbReference type="EC" id="2.7.7.59" evidence="7"/>
<dbReference type="SUPFAM" id="SSF81593">
    <property type="entry name" value="Nucleotidyltransferase substrate binding subunit/domain"/>
    <property type="match status" value="1"/>
</dbReference>
<dbReference type="InterPro" id="IPR010043">
    <property type="entry name" value="UTase/UR"/>
</dbReference>
<evidence type="ECO:0000256" key="4">
    <source>
        <dbReference type="ARBA" id="ARBA00022801"/>
    </source>
</evidence>
<name>A0A8J2UJW8_9BURK</name>
<evidence type="ECO:0000313" key="10">
    <source>
        <dbReference type="EMBL" id="GGC03097.1"/>
    </source>
</evidence>
<comment type="caution">
    <text evidence="7">Lacks conserved residue(s) required for the propagation of feature annotation.</text>
</comment>
<keyword evidence="11" id="KW-1185">Reference proteome</keyword>
<dbReference type="EMBL" id="BMCG01000002">
    <property type="protein sequence ID" value="GGC03097.1"/>
    <property type="molecule type" value="Genomic_DNA"/>
</dbReference>
<evidence type="ECO:0000256" key="5">
    <source>
        <dbReference type="ARBA" id="ARBA00022842"/>
    </source>
</evidence>
<dbReference type="AlphaFoldDB" id="A0A8J2UJW8"/>
<comment type="caution">
    <text evidence="10">The sequence shown here is derived from an EMBL/GenBank/DDBJ whole genome shotgun (WGS) entry which is preliminary data.</text>
</comment>
<protein>
    <recommendedName>
        <fullName evidence="7">Bifunctional uridylyltransferase/uridylyl-removing enzyme</fullName>
        <shortName evidence="7">UTase/UR</shortName>
    </recommendedName>
    <alternativeName>
        <fullName evidence="7">Bifunctional [protein-PII] modification enzyme</fullName>
    </alternativeName>
    <alternativeName>
        <fullName evidence="7">Bifunctional nitrogen sensor protein</fullName>
    </alternativeName>
    <domain>
        <recommendedName>
            <fullName evidence="7">[Protein-PII] uridylyltransferase</fullName>
            <shortName evidence="7">PII uridylyltransferase</shortName>
            <shortName evidence="7">UTase</shortName>
            <ecNumber evidence="7">2.7.7.59</ecNumber>
        </recommendedName>
    </domain>
    <domain>
        <recommendedName>
            <fullName evidence="7">[Protein-PII]-UMP uridylyl-removing enzyme</fullName>
            <shortName evidence="7">UR</shortName>
            <ecNumber evidence="7">3.1.4.-</ecNumber>
        </recommendedName>
    </domain>
</protein>
<feature type="domain" description="ACT" evidence="8">
    <location>
        <begin position="682"/>
        <end position="764"/>
    </location>
</feature>
<dbReference type="NCBIfam" id="NF002837">
    <property type="entry name" value="PRK03059.1"/>
    <property type="match status" value="1"/>
</dbReference>
<dbReference type="SMART" id="SM00471">
    <property type="entry name" value="HDc"/>
    <property type="match status" value="1"/>
</dbReference>
<dbReference type="PIRSF" id="PIRSF006288">
    <property type="entry name" value="PII_uridyltransf"/>
    <property type="match status" value="1"/>
</dbReference>
<dbReference type="Pfam" id="PF01909">
    <property type="entry name" value="NTP_transf_2"/>
    <property type="match status" value="1"/>
</dbReference>
<dbReference type="EC" id="3.1.4.-" evidence="7"/>
<feature type="region of interest" description="Uridylyltransferase" evidence="7">
    <location>
        <begin position="1"/>
        <end position="324"/>
    </location>
</feature>
<feature type="domain" description="HD" evidence="9">
    <location>
        <begin position="443"/>
        <end position="565"/>
    </location>
</feature>
<dbReference type="Gene3D" id="3.30.70.260">
    <property type="match status" value="1"/>
</dbReference>
<keyword evidence="4 7" id="KW-0378">Hydrolase</keyword>
<dbReference type="Gene3D" id="1.10.3210.10">
    <property type="entry name" value="Hypothetical protein af1432"/>
    <property type="match status" value="1"/>
</dbReference>
<evidence type="ECO:0000313" key="11">
    <source>
        <dbReference type="Proteomes" id="UP000620266"/>
    </source>
</evidence>
<dbReference type="InterPro" id="IPR002934">
    <property type="entry name" value="Polymerase_NTP_transf_dom"/>
</dbReference>
<gene>
    <name evidence="7 10" type="primary">glnD</name>
    <name evidence="10" type="ORF">GCM10007205_10370</name>
</gene>
<dbReference type="PROSITE" id="PS51671">
    <property type="entry name" value="ACT"/>
    <property type="match status" value="2"/>
</dbReference>
<dbReference type="GO" id="GO:0006808">
    <property type="term" value="P:regulation of nitrogen utilization"/>
    <property type="evidence" value="ECO:0007669"/>
    <property type="project" value="UniProtKB-UniRule"/>
</dbReference>
<evidence type="ECO:0000256" key="2">
    <source>
        <dbReference type="ARBA" id="ARBA00022695"/>
    </source>
</evidence>
<evidence type="ECO:0000256" key="1">
    <source>
        <dbReference type="ARBA" id="ARBA00022679"/>
    </source>
</evidence>
<evidence type="ECO:0000259" key="8">
    <source>
        <dbReference type="PROSITE" id="PS51671"/>
    </source>
</evidence>
<dbReference type="GO" id="GO:0008773">
    <property type="term" value="F:[protein-PII] uridylyltransferase activity"/>
    <property type="evidence" value="ECO:0007669"/>
    <property type="project" value="UniProtKB-UniRule"/>
</dbReference>
<dbReference type="Proteomes" id="UP000620266">
    <property type="component" value="Unassembled WGS sequence"/>
</dbReference>
<dbReference type="InterPro" id="IPR013546">
    <property type="entry name" value="PII_UdlTrfase/GS_AdlTrfase"/>
</dbReference>
<dbReference type="Gene3D" id="1.20.120.330">
    <property type="entry name" value="Nucleotidyltransferases domain 2"/>
    <property type="match status" value="1"/>
</dbReference>
<proteinExistence type="inferred from homology"/>
<dbReference type="CDD" id="cd04900">
    <property type="entry name" value="ACT_UUR-like_1"/>
    <property type="match status" value="1"/>
</dbReference>
<dbReference type="PROSITE" id="PS51831">
    <property type="entry name" value="HD"/>
    <property type="match status" value="1"/>
</dbReference>
<dbReference type="CDD" id="cd05401">
    <property type="entry name" value="NT_GlnE_GlnD_like"/>
    <property type="match status" value="1"/>
</dbReference>
<dbReference type="PANTHER" id="PTHR47320">
    <property type="entry name" value="BIFUNCTIONAL URIDYLYLTRANSFERASE/URIDYLYL-REMOVING ENZYME"/>
    <property type="match status" value="1"/>
</dbReference>
<reference evidence="10" key="2">
    <citation type="submission" date="2020-09" db="EMBL/GenBank/DDBJ databases">
        <authorList>
            <person name="Sun Q."/>
            <person name="Sedlacek I."/>
        </authorList>
    </citation>
    <scope>NUCLEOTIDE SEQUENCE</scope>
    <source>
        <strain evidence="10">CCM 7086</strain>
    </source>
</reference>
<dbReference type="SUPFAM" id="SSF81301">
    <property type="entry name" value="Nucleotidyltransferase"/>
    <property type="match status" value="1"/>
</dbReference>
<comment type="function">
    <text evidence="7">Modifies, by uridylylation and deuridylylation, the PII regulatory proteins (GlnB and homologs), in response to the nitrogen status of the cell that GlnD senses through the glutamine level. Under low glutamine levels, catalyzes the conversion of the PII proteins and UTP to PII-UMP and PPi, while under higher glutamine levels, GlnD hydrolyzes PII-UMP to PII and UMP (deuridylylation). Thus, controls uridylylation state and activity of the PII proteins, and plays an important role in the regulation of nitrogen metabolism.</text>
</comment>
<keyword evidence="6 7" id="KW-0511">Multifunctional enzyme</keyword>